<dbReference type="FunFam" id="3.30.160.60:FF:000193">
    <property type="entry name" value="Zinc finger protein 300"/>
    <property type="match status" value="1"/>
</dbReference>
<feature type="domain" description="C2H2-type" evidence="13">
    <location>
        <begin position="1265"/>
        <end position="1288"/>
    </location>
</feature>
<keyword evidence="3" id="KW-0479">Metal-binding</keyword>
<dbReference type="Gene3D" id="3.30.160.60">
    <property type="entry name" value="Classic Zinc Finger"/>
    <property type="match status" value="8"/>
</dbReference>
<evidence type="ECO:0000256" key="4">
    <source>
        <dbReference type="ARBA" id="ARBA00022737"/>
    </source>
</evidence>
<dbReference type="PROSITE" id="PS00028">
    <property type="entry name" value="ZINC_FINGER_C2H2_1"/>
    <property type="match status" value="3"/>
</dbReference>
<feature type="region of interest" description="Disordered" evidence="12">
    <location>
        <begin position="561"/>
        <end position="595"/>
    </location>
</feature>
<dbReference type="InterPro" id="IPR050331">
    <property type="entry name" value="Zinc_finger"/>
</dbReference>
<reference evidence="14" key="1">
    <citation type="submission" date="2021-01" db="UniProtKB">
        <authorList>
            <consortium name="EnsemblMetazoa"/>
        </authorList>
    </citation>
    <scope>IDENTIFICATION</scope>
</reference>
<evidence type="ECO:0000256" key="7">
    <source>
        <dbReference type="ARBA" id="ARBA00023015"/>
    </source>
</evidence>
<evidence type="ECO:0000256" key="10">
    <source>
        <dbReference type="ARBA" id="ARBA00023242"/>
    </source>
</evidence>
<comment type="similarity">
    <text evidence="2">Belongs to the krueppel C2H2-type zinc-finger protein family.</text>
</comment>
<dbReference type="EnsemblMetazoa" id="XM_022801859">
    <property type="protein sequence ID" value="XP_022657594"/>
    <property type="gene ID" value="LOC111248850"/>
</dbReference>
<feature type="domain" description="C2H2-type" evidence="13">
    <location>
        <begin position="934"/>
        <end position="962"/>
    </location>
</feature>
<evidence type="ECO:0000256" key="6">
    <source>
        <dbReference type="ARBA" id="ARBA00022833"/>
    </source>
</evidence>
<proteinExistence type="inferred from homology"/>
<feature type="compositionally biased region" description="Polar residues" evidence="12">
    <location>
        <begin position="871"/>
        <end position="880"/>
    </location>
</feature>
<feature type="region of interest" description="Disordered" evidence="12">
    <location>
        <begin position="409"/>
        <end position="428"/>
    </location>
</feature>
<dbReference type="Pfam" id="PF00096">
    <property type="entry name" value="zf-C2H2"/>
    <property type="match status" value="2"/>
</dbReference>
<feature type="compositionally biased region" description="Gly residues" evidence="12">
    <location>
        <begin position="372"/>
        <end position="387"/>
    </location>
</feature>
<dbReference type="GO" id="GO:0003677">
    <property type="term" value="F:DNA binding"/>
    <property type="evidence" value="ECO:0007669"/>
    <property type="project" value="UniProtKB-KW"/>
</dbReference>
<evidence type="ECO:0000256" key="11">
    <source>
        <dbReference type="PROSITE-ProRule" id="PRU00042"/>
    </source>
</evidence>
<dbReference type="RefSeq" id="XP_022657594.1">
    <property type="nucleotide sequence ID" value="XM_022801859.1"/>
</dbReference>
<dbReference type="PANTHER" id="PTHR16515">
    <property type="entry name" value="PR DOMAIN ZINC FINGER PROTEIN"/>
    <property type="match status" value="1"/>
</dbReference>
<evidence type="ECO:0000256" key="2">
    <source>
        <dbReference type="ARBA" id="ARBA00006991"/>
    </source>
</evidence>
<dbReference type="InParanoid" id="A0A7M7JVL2"/>
<dbReference type="InterPro" id="IPR036236">
    <property type="entry name" value="Znf_C2H2_sf"/>
</dbReference>
<protein>
    <recommendedName>
        <fullName evidence="13">C2H2-type domain-containing protein</fullName>
    </recommendedName>
</protein>
<keyword evidence="10" id="KW-0539">Nucleus</keyword>
<dbReference type="Proteomes" id="UP000594260">
    <property type="component" value="Unplaced"/>
</dbReference>
<feature type="region of interest" description="Disordered" evidence="12">
    <location>
        <begin position="799"/>
        <end position="828"/>
    </location>
</feature>
<feature type="compositionally biased region" description="Low complexity" evidence="12">
    <location>
        <begin position="576"/>
        <end position="590"/>
    </location>
</feature>
<evidence type="ECO:0000256" key="12">
    <source>
        <dbReference type="SAM" id="MobiDB-lite"/>
    </source>
</evidence>
<dbReference type="InterPro" id="IPR013087">
    <property type="entry name" value="Znf_C2H2_type"/>
</dbReference>
<keyword evidence="6" id="KW-0862">Zinc</keyword>
<keyword evidence="9" id="KW-0804">Transcription</keyword>
<organism evidence="14 15">
    <name type="scientific">Varroa destructor</name>
    <name type="common">Honeybee mite</name>
    <dbReference type="NCBI Taxonomy" id="109461"/>
    <lineage>
        <taxon>Eukaryota</taxon>
        <taxon>Metazoa</taxon>
        <taxon>Ecdysozoa</taxon>
        <taxon>Arthropoda</taxon>
        <taxon>Chelicerata</taxon>
        <taxon>Arachnida</taxon>
        <taxon>Acari</taxon>
        <taxon>Parasitiformes</taxon>
        <taxon>Mesostigmata</taxon>
        <taxon>Gamasina</taxon>
        <taxon>Dermanyssoidea</taxon>
        <taxon>Varroidae</taxon>
        <taxon>Varroa</taxon>
    </lineage>
</organism>
<dbReference type="GO" id="GO:0008270">
    <property type="term" value="F:zinc ion binding"/>
    <property type="evidence" value="ECO:0007669"/>
    <property type="project" value="UniProtKB-KW"/>
</dbReference>
<dbReference type="GO" id="GO:0010468">
    <property type="term" value="P:regulation of gene expression"/>
    <property type="evidence" value="ECO:0007669"/>
    <property type="project" value="TreeGrafter"/>
</dbReference>
<accession>A0A7M7JVL2</accession>
<dbReference type="PROSITE" id="PS50157">
    <property type="entry name" value="ZINC_FINGER_C2H2_2"/>
    <property type="match status" value="7"/>
</dbReference>
<feature type="region of interest" description="Disordered" evidence="12">
    <location>
        <begin position="633"/>
        <end position="652"/>
    </location>
</feature>
<keyword evidence="4" id="KW-0677">Repeat</keyword>
<evidence type="ECO:0000313" key="15">
    <source>
        <dbReference type="Proteomes" id="UP000594260"/>
    </source>
</evidence>
<dbReference type="FunFam" id="3.30.160.60:FF:000075">
    <property type="entry name" value="Putative zinc finger protein 536"/>
    <property type="match status" value="1"/>
</dbReference>
<feature type="region of interest" description="Disordered" evidence="12">
    <location>
        <begin position="861"/>
        <end position="880"/>
    </location>
</feature>
<feature type="domain" description="C2H2-type" evidence="13">
    <location>
        <begin position="1082"/>
        <end position="1109"/>
    </location>
</feature>
<feature type="compositionally biased region" description="Basic and acidic residues" evidence="12">
    <location>
        <begin position="566"/>
        <end position="575"/>
    </location>
</feature>
<dbReference type="OrthoDB" id="6423366at2759"/>
<dbReference type="FunFam" id="3.30.160.60:FF:000100">
    <property type="entry name" value="Zinc finger 45-like"/>
    <property type="match status" value="1"/>
</dbReference>
<keyword evidence="8" id="KW-0238">DNA-binding</keyword>
<evidence type="ECO:0000259" key="13">
    <source>
        <dbReference type="PROSITE" id="PS50157"/>
    </source>
</evidence>
<dbReference type="GO" id="GO:0005634">
    <property type="term" value="C:nucleus"/>
    <property type="evidence" value="ECO:0007669"/>
    <property type="project" value="UniProtKB-SubCell"/>
</dbReference>
<comment type="subcellular location">
    <subcellularLocation>
        <location evidence="1">Nucleus</location>
    </subcellularLocation>
</comment>
<dbReference type="FunFam" id="3.30.160.60:FF:000446">
    <property type="entry name" value="Zinc finger protein"/>
    <property type="match status" value="1"/>
</dbReference>
<feature type="domain" description="C2H2-type" evidence="13">
    <location>
        <begin position="1237"/>
        <end position="1264"/>
    </location>
</feature>
<dbReference type="Pfam" id="PF13894">
    <property type="entry name" value="zf-C2H2_4"/>
    <property type="match status" value="1"/>
</dbReference>
<dbReference type="PANTHER" id="PTHR16515:SF66">
    <property type="entry name" value="C2H2-TYPE DOMAIN-CONTAINING PROTEIN"/>
    <property type="match status" value="1"/>
</dbReference>
<keyword evidence="7" id="KW-0805">Transcription regulation</keyword>
<feature type="region of interest" description="Disordered" evidence="12">
    <location>
        <begin position="372"/>
        <end position="396"/>
    </location>
</feature>
<evidence type="ECO:0000256" key="9">
    <source>
        <dbReference type="ARBA" id="ARBA00023163"/>
    </source>
</evidence>
<keyword evidence="5 11" id="KW-0863">Zinc-finger</keyword>
<dbReference type="GeneID" id="111248850"/>
<evidence type="ECO:0000256" key="1">
    <source>
        <dbReference type="ARBA" id="ARBA00004123"/>
    </source>
</evidence>
<dbReference type="SUPFAM" id="SSF57667">
    <property type="entry name" value="beta-beta-alpha zinc fingers"/>
    <property type="match status" value="5"/>
</dbReference>
<evidence type="ECO:0000313" key="14">
    <source>
        <dbReference type="EnsemblMetazoa" id="XP_022657594"/>
    </source>
</evidence>
<name>A0A7M7JVL2_VARDE</name>
<keyword evidence="15" id="KW-1185">Reference proteome</keyword>
<dbReference type="SMART" id="SM00355">
    <property type="entry name" value="ZnF_C2H2"/>
    <property type="match status" value="12"/>
</dbReference>
<feature type="domain" description="C2H2-type" evidence="13">
    <location>
        <begin position="15"/>
        <end position="42"/>
    </location>
</feature>
<dbReference type="KEGG" id="vde:111248850"/>
<dbReference type="Pfam" id="PF12874">
    <property type="entry name" value="zf-met"/>
    <property type="match status" value="1"/>
</dbReference>
<evidence type="ECO:0000256" key="5">
    <source>
        <dbReference type="ARBA" id="ARBA00022771"/>
    </source>
</evidence>
<dbReference type="GO" id="GO:0048598">
    <property type="term" value="P:embryonic morphogenesis"/>
    <property type="evidence" value="ECO:0007669"/>
    <property type="project" value="UniProtKB-ARBA"/>
</dbReference>
<evidence type="ECO:0000256" key="3">
    <source>
        <dbReference type="ARBA" id="ARBA00022723"/>
    </source>
</evidence>
<feature type="domain" description="C2H2-type" evidence="13">
    <location>
        <begin position="291"/>
        <end position="318"/>
    </location>
</feature>
<feature type="compositionally biased region" description="Low complexity" evidence="12">
    <location>
        <begin position="802"/>
        <end position="818"/>
    </location>
</feature>
<sequence length="1315" mass="139417">MSTVQSLLELEEKRFRCSHCPYQTNDVGNFRRHELIHSGTKPFKCVLCDFRSAWRKSIKSHMINVHKTTAADRSKSPQTTEIQVETYTGRHKLATISYRLIRCPKCTFLTTSRAELVAHTRLQHPLVVQLPLQVPPHRSAGGTSGSSGASGVVLPATEGHHGPPVAIVPAGSVGAAPSLPPPPPPSLSSTVPIATGGAMTTGGPIVSMATVVGNSSVPFRRCRICGFQGSRRAVREHEQVVHMMFEAPKFGAKMMLSLLTMLPGGGGPGGPVAGGPQASDEVHYIPFEGGYKCKHCNYCAPHRNLVVRHARTHTGERPYACNYCSYRSSRLDNMRTHSYKCAEKRQKRNLGVMKGLNNNTINLNNALSSGGAVGSGSGGIPAGGQSGGNNPTLSGLLSTPVLTVQVHSNRGQRPGAGSASDLLDTLQGGTLDPQQLEYEQPSLSILPLPQDLTDASSLTESASALPPSNLSIPNAVDVAATATVATTATRLGRPSFPPVGATCAPPVAIQMETPPATTTPVIQSSEEVNLSYTRRQLSAAFLNCRKSSPLLVVGHGYCPSAQSDSQSEHSGHSRAELLSSGECSAASSPSTTPPPTAMLVPYSILASTSASSTLFTVRDASAVATAQATVHHGACPETASEKTTPPPRGQQHFVPSNDEVGACIGVNSDTTQRTLELAASRADFISPAYRPLVEHLTLSSTTTVTDSARKSASQRGSPPSPSSQPSQMALLSLISKRLPHHPTASPVLDERPPVITRSLVAAASIHNERTGAFDTVPTKHPSRIAVVPMPSVITPLRTSLRQAPPSSPSSAVQSSTSPVSPPCPAATNSITAQAPTAANEDPLAHSSRHAHMIIHRPTPTRMGQVNAGAAGNSSTGQVAQNVPPSQLIARSMRAGATLTGSFTRKPCPYCVNKSFPSYKDLERHLRTHTGERPYPCNMCDYRARQRGALRNHMSKKHGVQMPHLPPVSSAAASGNFPLPPNLLAKLGLSQTSVAGGPGGSVNAGPSPEAVQALETLQGLQQAAVVAAASSNIVLSLPPSPAATALSTCSVQSSSASQNNASSAGTSCLAGFILNGQLNPRRHHCEVCGKQFQSPSHLRIHMRSHTGERPYACQFCDYRATQLGALKKHIEGIHHKLNNSTRVAEVVRRCPVEEIRLMLFTYRLLKVSCASLTLFVIPVGNLMTMQLQGDNTTTSGTVIPLVVSLTGALEAFTKANNSLVATSGTTTPSTSTSSGDRPACSICGKDFSTTWHLRVHMRGHTNERPYGCSVCDKTFLRSDHLCRHMRNVHKVNPNSNEVTWLMEAMEDEERMRVALQ</sequence>
<feature type="domain" description="C2H2-type" evidence="13">
    <location>
        <begin position="905"/>
        <end position="933"/>
    </location>
</feature>
<feature type="region of interest" description="Disordered" evidence="12">
    <location>
        <begin position="700"/>
        <end position="727"/>
    </location>
</feature>
<dbReference type="FunFam" id="3.30.160.60:FF:000624">
    <property type="entry name" value="zinc finger protein 697"/>
    <property type="match status" value="1"/>
</dbReference>
<evidence type="ECO:0000256" key="8">
    <source>
        <dbReference type="ARBA" id="ARBA00023125"/>
    </source>
</evidence>